<feature type="transmembrane region" description="Helical" evidence="2">
    <location>
        <begin position="21"/>
        <end position="41"/>
    </location>
</feature>
<organism evidence="3 4">
    <name type="scientific">Desulfotignum phosphitoxidans DSM 13687</name>
    <dbReference type="NCBI Taxonomy" id="1286635"/>
    <lineage>
        <taxon>Bacteria</taxon>
        <taxon>Pseudomonadati</taxon>
        <taxon>Thermodesulfobacteriota</taxon>
        <taxon>Desulfobacteria</taxon>
        <taxon>Desulfobacterales</taxon>
        <taxon>Desulfobacteraceae</taxon>
        <taxon>Desulfotignum</taxon>
    </lineage>
</organism>
<keyword evidence="2" id="KW-1133">Transmembrane helix</keyword>
<dbReference type="Pfam" id="PF05137">
    <property type="entry name" value="PilN"/>
    <property type="match status" value="1"/>
</dbReference>
<evidence type="ECO:0000313" key="4">
    <source>
        <dbReference type="Proteomes" id="UP000014216"/>
    </source>
</evidence>
<comment type="caution">
    <text evidence="3">The sequence shown here is derived from an EMBL/GenBank/DDBJ whole genome shotgun (WGS) entry which is preliminary data.</text>
</comment>
<name>S0FTF8_9BACT</name>
<protein>
    <submittedName>
        <fullName evidence="3">Type 4 fimbrial assembly membrane protein PilN</fullName>
    </submittedName>
</protein>
<dbReference type="PANTHER" id="PTHR40278:SF1">
    <property type="entry name" value="DNA UTILIZATION PROTEIN HOFN"/>
    <property type="match status" value="1"/>
</dbReference>
<reference evidence="3 4" key="1">
    <citation type="journal article" date="2013" name="Genome Announc.">
        <title>Draft Genome Sequence of Desulfotignum phosphitoxidans DSM 13687 Strain FiPS-3.</title>
        <authorList>
            <person name="Poehlein A."/>
            <person name="Daniel R."/>
            <person name="Simeonova D.D."/>
        </authorList>
    </citation>
    <scope>NUCLEOTIDE SEQUENCE [LARGE SCALE GENOMIC DNA]</scope>
    <source>
        <strain evidence="3 4">DSM 13687</strain>
    </source>
</reference>
<keyword evidence="4" id="KW-1185">Reference proteome</keyword>
<evidence type="ECO:0000256" key="1">
    <source>
        <dbReference type="SAM" id="Coils"/>
    </source>
</evidence>
<keyword evidence="2" id="KW-0472">Membrane</keyword>
<feature type="coiled-coil region" evidence="1">
    <location>
        <begin position="47"/>
        <end position="108"/>
    </location>
</feature>
<dbReference type="Proteomes" id="UP000014216">
    <property type="component" value="Unassembled WGS sequence"/>
</dbReference>
<dbReference type="AlphaFoldDB" id="S0FTF8"/>
<evidence type="ECO:0000313" key="3">
    <source>
        <dbReference type="EMBL" id="EMS78378.1"/>
    </source>
</evidence>
<accession>S0FTF8</accession>
<evidence type="ECO:0000256" key="2">
    <source>
        <dbReference type="SAM" id="Phobius"/>
    </source>
</evidence>
<sequence length="192" mass="22538">MIRINLLPFRVARKRENIRQQVSIFLLSVILVIVGLTWYTLGIDRRMTQKQSEIQRLDAEISVYKKKADQVKDIKKRFKILEDKLKIIESLQFKRDEQLRLVEDLQSRMIPEKMWLESIHADESAVTLTGIAFDNPTIADFMKQLESSNLFQEIDLKQTVSKRFDGNMNLKAFELKCRKQPLAPDTQNKEGK</sequence>
<gene>
    <name evidence="3" type="primary">pilN</name>
    <name evidence="3" type="ORF">Dpo_8c00450</name>
</gene>
<dbReference type="RefSeq" id="WP_006967398.1">
    <property type="nucleotide sequence ID" value="NZ_APJX01000008.1"/>
</dbReference>
<dbReference type="OrthoDB" id="5296173at2"/>
<dbReference type="InterPro" id="IPR052534">
    <property type="entry name" value="Extracell_DNA_Util/SecSys_Comp"/>
</dbReference>
<dbReference type="PANTHER" id="PTHR40278">
    <property type="entry name" value="DNA UTILIZATION PROTEIN HOFN"/>
    <property type="match status" value="1"/>
</dbReference>
<keyword evidence="2" id="KW-0812">Transmembrane</keyword>
<keyword evidence="1" id="KW-0175">Coiled coil</keyword>
<dbReference type="InterPro" id="IPR007813">
    <property type="entry name" value="PilN"/>
</dbReference>
<proteinExistence type="predicted"/>
<dbReference type="EMBL" id="APJX01000008">
    <property type="protein sequence ID" value="EMS78378.1"/>
    <property type="molecule type" value="Genomic_DNA"/>
</dbReference>